<dbReference type="Proteomes" id="UP001172082">
    <property type="component" value="Unassembled WGS sequence"/>
</dbReference>
<dbReference type="RefSeq" id="WP_346755255.1">
    <property type="nucleotide sequence ID" value="NZ_JAUJEA010000016.1"/>
</dbReference>
<accession>A0ABT8L090</accession>
<comment type="caution">
    <text evidence="1">The sequence shown here is derived from an EMBL/GenBank/DDBJ whole genome shotgun (WGS) entry which is preliminary data.</text>
</comment>
<protein>
    <submittedName>
        <fullName evidence="1">Uncharacterized protein</fullName>
    </submittedName>
</protein>
<reference evidence="1" key="1">
    <citation type="submission" date="2023-06" db="EMBL/GenBank/DDBJ databases">
        <title>Genomic of Parafulvivirga corallium.</title>
        <authorList>
            <person name="Wang G."/>
        </authorList>
    </citation>
    <scope>NUCLEOTIDE SEQUENCE</scope>
    <source>
        <strain evidence="1">BMA10</strain>
    </source>
</reference>
<keyword evidence="2" id="KW-1185">Reference proteome</keyword>
<evidence type="ECO:0000313" key="2">
    <source>
        <dbReference type="Proteomes" id="UP001172082"/>
    </source>
</evidence>
<sequence>MREKIYARNLEKYGDRLGSTIDWLRKQGKTWDEIIESASKPGVVRI</sequence>
<evidence type="ECO:0000313" key="1">
    <source>
        <dbReference type="EMBL" id="MDN5205233.1"/>
    </source>
</evidence>
<name>A0ABT8L090_9BACT</name>
<gene>
    <name evidence="1" type="ORF">QQ008_27870</name>
</gene>
<organism evidence="1 2">
    <name type="scientific">Splendidivirga corallicola</name>
    <dbReference type="NCBI Taxonomy" id="3051826"/>
    <lineage>
        <taxon>Bacteria</taxon>
        <taxon>Pseudomonadati</taxon>
        <taxon>Bacteroidota</taxon>
        <taxon>Cytophagia</taxon>
        <taxon>Cytophagales</taxon>
        <taxon>Splendidivirgaceae</taxon>
        <taxon>Splendidivirga</taxon>
    </lineage>
</organism>
<proteinExistence type="predicted"/>
<dbReference type="EMBL" id="JAUJEA010000016">
    <property type="protein sequence ID" value="MDN5205233.1"/>
    <property type="molecule type" value="Genomic_DNA"/>
</dbReference>